<evidence type="ECO:0000256" key="5">
    <source>
        <dbReference type="ARBA" id="ARBA00013882"/>
    </source>
</evidence>
<keyword evidence="11" id="KW-0320">Glycogen biosynthesis</keyword>
<protein>
    <recommendedName>
        <fullName evidence="5">Maltokinase</fullName>
        <ecNumber evidence="4">2.7.1.175</ecNumber>
    </recommendedName>
    <alternativeName>
        <fullName evidence="13">Maltose-1-phosphate synthase</fullName>
    </alternativeName>
</protein>
<evidence type="ECO:0000256" key="14">
    <source>
        <dbReference type="ARBA" id="ARBA00049067"/>
    </source>
</evidence>
<dbReference type="InterPro" id="IPR011009">
    <property type="entry name" value="Kinase-like_dom_sf"/>
</dbReference>
<keyword evidence="6" id="KW-0321">Glycogen metabolism</keyword>
<name>A0ABW3VXC9_9ACTN</name>
<accession>A0ABW3VXC9</accession>
<evidence type="ECO:0000256" key="6">
    <source>
        <dbReference type="ARBA" id="ARBA00022600"/>
    </source>
</evidence>
<evidence type="ECO:0000256" key="4">
    <source>
        <dbReference type="ARBA" id="ARBA00011962"/>
    </source>
</evidence>
<evidence type="ECO:0000256" key="10">
    <source>
        <dbReference type="ARBA" id="ARBA00022840"/>
    </source>
</evidence>
<sequence length="444" mass="48424">MIESFLAQRRWFGGKGRTFSVTGTRELGRFGAAPEVVVLLVEVSYDGTGDRELYQLPLAVYDEPQERLDHALVGRWPIDAVEDGAFAYDAVHDRAATAHYLQAFATPPASGIRFVRLPGHDLDLTAHGTPFSGEQSNSSVLFGEDSVLKLFRKVTPGENPDITTHQVLTEAGSTHVAQLYGWVEADDLHLGMLQQFLRTASDGWDIALASVRDLFAEADLHAEEVGGDFASEAARLGLALAEVHEQLRASFGVGTVTGASLADAMSGRLTAAVAVVPELGQYAERAAARFDALASLESVPVQRIHGDLHLGQTLRTVLGWKLVDFEGEPAKPLAERLLPDSPWRDVAGMLRSFDYAPFAVAEAMPEDDPDVLHQRSVRADEWARRNRKAFLASYCGEAGLSDTDRTLLTAYVIDKAVYECVYEARNRPTWLPIPLAGVARLTAD</sequence>
<evidence type="ECO:0000259" key="15">
    <source>
        <dbReference type="Pfam" id="PF18085"/>
    </source>
</evidence>
<comment type="caution">
    <text evidence="16">The sequence shown here is derived from an EMBL/GenBank/DDBJ whole genome shotgun (WGS) entry which is preliminary data.</text>
</comment>
<evidence type="ECO:0000256" key="7">
    <source>
        <dbReference type="ARBA" id="ARBA00022679"/>
    </source>
</evidence>
<keyword evidence="8" id="KW-0547">Nucleotide-binding</keyword>
<evidence type="ECO:0000313" key="16">
    <source>
        <dbReference type="EMBL" id="MFD1247391.1"/>
    </source>
</evidence>
<dbReference type="Proteomes" id="UP001597229">
    <property type="component" value="Unassembled WGS sequence"/>
</dbReference>
<evidence type="ECO:0000256" key="3">
    <source>
        <dbReference type="ARBA" id="ARBA00011245"/>
    </source>
</evidence>
<evidence type="ECO:0000256" key="11">
    <source>
        <dbReference type="ARBA" id="ARBA00023056"/>
    </source>
</evidence>
<reference evidence="17" key="1">
    <citation type="journal article" date="2019" name="Int. J. Syst. Evol. Microbiol.">
        <title>The Global Catalogue of Microorganisms (GCM) 10K type strain sequencing project: providing services to taxonomists for standard genome sequencing and annotation.</title>
        <authorList>
            <consortium name="The Broad Institute Genomics Platform"/>
            <consortium name="The Broad Institute Genome Sequencing Center for Infectious Disease"/>
            <person name="Wu L."/>
            <person name="Ma J."/>
        </authorList>
    </citation>
    <scope>NUCLEOTIDE SEQUENCE [LARGE SCALE GENOMIC DNA]</scope>
    <source>
        <strain evidence="17">CCUG 52478</strain>
    </source>
</reference>
<dbReference type="Pfam" id="PF18085">
    <property type="entry name" value="Mak_N_cap"/>
    <property type="match status" value="1"/>
</dbReference>
<keyword evidence="12" id="KW-0119">Carbohydrate metabolism</keyword>
<evidence type="ECO:0000256" key="12">
    <source>
        <dbReference type="ARBA" id="ARBA00023277"/>
    </source>
</evidence>
<evidence type="ECO:0000256" key="1">
    <source>
        <dbReference type="ARBA" id="ARBA00004964"/>
    </source>
</evidence>
<comment type="catalytic activity">
    <reaction evidence="14">
        <text>D-maltose + ATP = alpha-maltose 1-phosphate + ADP + H(+)</text>
        <dbReference type="Rhea" id="RHEA:31915"/>
        <dbReference type="ChEBI" id="CHEBI:15378"/>
        <dbReference type="ChEBI" id="CHEBI:17306"/>
        <dbReference type="ChEBI" id="CHEBI:30616"/>
        <dbReference type="ChEBI" id="CHEBI:63576"/>
        <dbReference type="ChEBI" id="CHEBI:456216"/>
        <dbReference type="EC" id="2.7.1.175"/>
    </reaction>
</comment>
<dbReference type="Gene3D" id="3.90.1200.10">
    <property type="match status" value="1"/>
</dbReference>
<evidence type="ECO:0000256" key="8">
    <source>
        <dbReference type="ARBA" id="ARBA00022741"/>
    </source>
</evidence>
<dbReference type="EC" id="2.7.1.175" evidence="4"/>
<dbReference type="EMBL" id="JBHTLX010000008">
    <property type="protein sequence ID" value="MFD1247391.1"/>
    <property type="molecule type" value="Genomic_DNA"/>
</dbReference>
<keyword evidence="7" id="KW-0808">Transferase</keyword>
<dbReference type="RefSeq" id="WP_367921374.1">
    <property type="nucleotide sequence ID" value="NZ_BAABAC010000042.1"/>
</dbReference>
<feature type="domain" description="Maltokinase N-terminal cap" evidence="15">
    <location>
        <begin position="5"/>
        <end position="93"/>
    </location>
</feature>
<dbReference type="SUPFAM" id="SSF56112">
    <property type="entry name" value="Protein kinase-like (PK-like)"/>
    <property type="match status" value="1"/>
</dbReference>
<evidence type="ECO:0000256" key="13">
    <source>
        <dbReference type="ARBA" id="ARBA00031251"/>
    </source>
</evidence>
<evidence type="ECO:0000256" key="2">
    <source>
        <dbReference type="ARBA" id="ARBA00006219"/>
    </source>
</evidence>
<keyword evidence="17" id="KW-1185">Reference proteome</keyword>
<evidence type="ECO:0000256" key="9">
    <source>
        <dbReference type="ARBA" id="ARBA00022777"/>
    </source>
</evidence>
<comment type="pathway">
    <text evidence="1">Glycan biosynthesis; glycogen biosynthesis.</text>
</comment>
<keyword evidence="9" id="KW-0418">Kinase</keyword>
<comment type="subunit">
    <text evidence="3">Monomer.</text>
</comment>
<keyword evidence="10" id="KW-0067">ATP-binding</keyword>
<evidence type="ECO:0000313" key="17">
    <source>
        <dbReference type="Proteomes" id="UP001597229"/>
    </source>
</evidence>
<dbReference type="InterPro" id="IPR040999">
    <property type="entry name" value="Mak_N_cap"/>
</dbReference>
<gene>
    <name evidence="16" type="ORF">ACFQ3F_06290</name>
</gene>
<comment type="similarity">
    <text evidence="2">Belongs to the aminoglycoside phosphotransferase family.</text>
</comment>
<proteinExistence type="inferred from homology"/>
<organism evidence="16 17">
    <name type="scientific">Nocardioides ginsengisoli</name>
    <dbReference type="NCBI Taxonomy" id="363868"/>
    <lineage>
        <taxon>Bacteria</taxon>
        <taxon>Bacillati</taxon>
        <taxon>Actinomycetota</taxon>
        <taxon>Actinomycetes</taxon>
        <taxon>Propionibacteriales</taxon>
        <taxon>Nocardioidaceae</taxon>
        <taxon>Nocardioides</taxon>
    </lineage>
</organism>